<organism evidence="2 3">
    <name type="scientific">Ameca splendens</name>
    <dbReference type="NCBI Taxonomy" id="208324"/>
    <lineage>
        <taxon>Eukaryota</taxon>
        <taxon>Metazoa</taxon>
        <taxon>Chordata</taxon>
        <taxon>Craniata</taxon>
        <taxon>Vertebrata</taxon>
        <taxon>Euteleostomi</taxon>
        <taxon>Actinopterygii</taxon>
        <taxon>Neopterygii</taxon>
        <taxon>Teleostei</taxon>
        <taxon>Neoteleostei</taxon>
        <taxon>Acanthomorphata</taxon>
        <taxon>Ovalentaria</taxon>
        <taxon>Atherinomorphae</taxon>
        <taxon>Cyprinodontiformes</taxon>
        <taxon>Goodeidae</taxon>
        <taxon>Ameca</taxon>
    </lineage>
</organism>
<reference evidence="2 3" key="1">
    <citation type="submission" date="2021-06" db="EMBL/GenBank/DDBJ databases">
        <authorList>
            <person name="Palmer J.M."/>
        </authorList>
    </citation>
    <scope>NUCLEOTIDE SEQUENCE [LARGE SCALE GENOMIC DNA]</scope>
    <source>
        <strain evidence="2 3">AS_MEX2019</strain>
        <tissue evidence="2">Muscle</tissue>
    </source>
</reference>
<protein>
    <submittedName>
        <fullName evidence="2">Uncharacterized protein</fullName>
    </submittedName>
</protein>
<name>A0ABV0ZCB7_9TELE</name>
<evidence type="ECO:0000313" key="3">
    <source>
        <dbReference type="Proteomes" id="UP001469553"/>
    </source>
</evidence>
<proteinExistence type="predicted"/>
<feature type="region of interest" description="Disordered" evidence="1">
    <location>
        <begin position="70"/>
        <end position="90"/>
    </location>
</feature>
<dbReference type="EMBL" id="JAHRIP010057659">
    <property type="protein sequence ID" value="MEQ2303422.1"/>
    <property type="molecule type" value="Genomic_DNA"/>
</dbReference>
<evidence type="ECO:0000256" key="1">
    <source>
        <dbReference type="SAM" id="MobiDB-lite"/>
    </source>
</evidence>
<dbReference type="Proteomes" id="UP001469553">
    <property type="component" value="Unassembled WGS sequence"/>
</dbReference>
<accession>A0ABV0ZCB7</accession>
<comment type="caution">
    <text evidence="2">The sequence shown here is derived from an EMBL/GenBank/DDBJ whole genome shotgun (WGS) entry which is preliminary data.</text>
</comment>
<keyword evidence="3" id="KW-1185">Reference proteome</keyword>
<evidence type="ECO:0000313" key="2">
    <source>
        <dbReference type="EMBL" id="MEQ2303422.1"/>
    </source>
</evidence>
<sequence>MPLVWSHMANRLLVTGQTKNVSDTFMRTITTRHVMLPSTAEGPTLEPGLGSGLVGECLVCPRGSRPGQAQINDAWPSPSGPATCRRNHEGPVQRGCKEVVDEGGDLNDPISECWV</sequence>
<gene>
    <name evidence="2" type="ORF">AMECASPLE_016759</name>
</gene>